<dbReference type="Proteomes" id="UP000028761">
    <property type="component" value="Chromosome 10"/>
</dbReference>
<dbReference type="CDD" id="cd03211">
    <property type="entry name" value="GST_C_Metaxin2"/>
    <property type="match status" value="1"/>
</dbReference>
<accession>A0A2I3LVZ2</accession>
<dbReference type="FunFam" id="1.20.1050.10:FF:000033">
    <property type="entry name" value="metaxin-2 isoform X1"/>
    <property type="match status" value="1"/>
</dbReference>
<evidence type="ECO:0000256" key="6">
    <source>
        <dbReference type="ARBA" id="ARBA00022990"/>
    </source>
</evidence>
<dbReference type="GO" id="GO:0007005">
    <property type="term" value="P:mitochondrion organization"/>
    <property type="evidence" value="ECO:0007669"/>
    <property type="project" value="TreeGrafter"/>
</dbReference>
<evidence type="ECO:0000259" key="15">
    <source>
        <dbReference type="Pfam" id="PF17171"/>
    </source>
</evidence>
<dbReference type="InterPro" id="IPR040079">
    <property type="entry name" value="Glutathione_S-Trfase"/>
</dbReference>
<reference evidence="16 17" key="1">
    <citation type="submission" date="2012-03" db="EMBL/GenBank/DDBJ databases">
        <title>Whole Genome Assembly of Papio anubis.</title>
        <authorList>
            <person name="Liu Y.L."/>
            <person name="Abraham K.A."/>
            <person name="Akbar H.A."/>
            <person name="Ali S.A."/>
            <person name="Anosike U.A."/>
            <person name="Aqrawi P.A."/>
            <person name="Arias F.A."/>
            <person name="Attaway T.A."/>
            <person name="Awwad R.A."/>
            <person name="Babu C.B."/>
            <person name="Bandaranaike D.B."/>
            <person name="Battles P.B."/>
            <person name="Bell A.B."/>
            <person name="Beltran B.B."/>
            <person name="Berhane-Mersha D.B."/>
            <person name="Bess C.B."/>
            <person name="Bickham C.B."/>
            <person name="Bolden T.B."/>
            <person name="Carter K.C."/>
            <person name="Chau D.C."/>
            <person name="Chavez A.C."/>
            <person name="Clerc-Blankenburg K.C."/>
            <person name="Coyle M.C."/>
            <person name="Dao M.D."/>
            <person name="Davila M.L.D."/>
            <person name="Davy-Carroll L.D."/>
            <person name="Denson S.D."/>
            <person name="Dinh H.D."/>
            <person name="Fernandez S.F."/>
            <person name="Fernando P.F."/>
            <person name="Forbes L.F."/>
            <person name="Francis C.F."/>
            <person name="Francisco L.F."/>
            <person name="Fu Q.F."/>
            <person name="Garcia-Iii R.G."/>
            <person name="Garrett T.G."/>
            <person name="Gross S.G."/>
            <person name="Gubbala S.G."/>
            <person name="Hirani K.H."/>
            <person name="Hogues M.H."/>
            <person name="Hollins B.H."/>
            <person name="Jackson L.J."/>
            <person name="Javaid M.J."/>
            <person name="Jhangiani S.J."/>
            <person name="Johnson A.J."/>
            <person name="Johnson B.J."/>
            <person name="Jones J.J."/>
            <person name="Joshi V.J."/>
            <person name="Kalu J.K."/>
            <person name="Khan N.K."/>
            <person name="Korchina V.K."/>
            <person name="Kovar C.K."/>
            <person name="Lago L.L."/>
            <person name="Lara F.L."/>
            <person name="Le T.-K.L."/>
            <person name="Lee S.L."/>
            <person name="Legall-Iii F.L."/>
            <person name="Lemon S.L."/>
            <person name="Liu J.L."/>
            <person name="Liu Y.-S.L."/>
            <person name="Liyanage D.L."/>
            <person name="Lopez J.L."/>
            <person name="Lorensuhewa L.L."/>
            <person name="Mata R.M."/>
            <person name="Mathew T.M."/>
            <person name="Mercado C.M."/>
            <person name="Mercado I.M."/>
            <person name="Morales K.M."/>
            <person name="Morgan M.M."/>
            <person name="Munidasa M.M."/>
            <person name="Ngo D.N."/>
            <person name="Nguyen L.N."/>
            <person name="Nguyen T.N."/>
            <person name="Nguyen N.N."/>
            <person name="Obregon M.O."/>
            <person name="Okwuonu G.O."/>
            <person name="Ongeri F.O."/>
            <person name="Onwere C.O."/>
            <person name="Osifeso I.O."/>
            <person name="Parra A.P."/>
            <person name="Patil S.P."/>
            <person name="Perez A.P."/>
            <person name="Perez Y.P."/>
            <person name="Pham C.P."/>
            <person name="Pu L.-L.P."/>
            <person name="Puazo M.P."/>
            <person name="Quiroz J.Q."/>
            <person name="Rouhana J.R."/>
            <person name="Ruiz M.R."/>
            <person name="Ruiz S.-J.R."/>
            <person name="Saada N.S."/>
            <person name="Santibanez J.S."/>
            <person name="Scheel M.S."/>
            <person name="Schneider B.S."/>
            <person name="Simmons D.S."/>
            <person name="Sisson I.S."/>
            <person name="Tang L.-Y.T."/>
            <person name="Thornton R.T."/>
            <person name="Tisius J.T."/>
            <person name="Toledanes G.T."/>
            <person name="Trejos Z.T."/>
            <person name="Usmani K.U."/>
            <person name="Varghese R.V."/>
            <person name="Vattathil S.V."/>
            <person name="Vee V.V."/>
            <person name="Walker D.W."/>
            <person name="Weissenberger G.W."/>
            <person name="White C.W."/>
            <person name="Williams A.W."/>
            <person name="Woodworth J.W."/>
            <person name="Wright R.W."/>
            <person name="Zhu Y.Z."/>
            <person name="Han Y.H."/>
            <person name="Newsham I.N."/>
            <person name="Nazareth L.N."/>
            <person name="Worley K.W."/>
            <person name="Muzny D.M."/>
            <person name="Rogers J.R."/>
            <person name="Gibbs R.G."/>
        </authorList>
    </citation>
    <scope>NUCLEOTIDE SEQUENCE [LARGE SCALE GENOMIC DNA]</scope>
</reference>
<name>A0A2I3LVZ2_PAPAN</name>
<dbReference type="GO" id="GO:0001401">
    <property type="term" value="C:SAM complex"/>
    <property type="evidence" value="ECO:0007669"/>
    <property type="project" value="InterPro"/>
</dbReference>
<dbReference type="InterPro" id="IPR036282">
    <property type="entry name" value="Glutathione-S-Trfase_C_sf"/>
</dbReference>
<evidence type="ECO:0000256" key="5">
    <source>
        <dbReference type="ARBA" id="ARBA00022927"/>
    </source>
</evidence>
<dbReference type="InterPro" id="IPR033468">
    <property type="entry name" value="Metaxin_GST"/>
</dbReference>
<reference evidence="16" key="2">
    <citation type="submission" date="2025-08" db="UniProtKB">
        <authorList>
            <consortium name="Ensembl"/>
        </authorList>
    </citation>
    <scope>IDENTIFICATION</scope>
</reference>
<keyword evidence="7" id="KW-0496">Mitochondrion</keyword>
<organism evidence="16 17">
    <name type="scientific">Papio anubis</name>
    <name type="common">Olive baboon</name>
    <dbReference type="NCBI Taxonomy" id="9555"/>
    <lineage>
        <taxon>Eukaryota</taxon>
        <taxon>Metazoa</taxon>
        <taxon>Chordata</taxon>
        <taxon>Craniata</taxon>
        <taxon>Vertebrata</taxon>
        <taxon>Euteleostomi</taxon>
        <taxon>Mammalia</taxon>
        <taxon>Eutheria</taxon>
        <taxon>Euarchontoglires</taxon>
        <taxon>Primates</taxon>
        <taxon>Haplorrhini</taxon>
        <taxon>Catarrhini</taxon>
        <taxon>Cercopithecidae</taxon>
        <taxon>Cercopithecinae</taxon>
        <taxon>Papio</taxon>
    </lineage>
</organism>
<proteinExistence type="inferred from homology"/>
<comment type="subcellular location">
    <subcellularLocation>
        <location evidence="1">Mitochondrion outer membrane</location>
    </subcellularLocation>
</comment>
<dbReference type="CDD" id="cd03079">
    <property type="entry name" value="GST_N_Metaxin2"/>
    <property type="match status" value="1"/>
</dbReference>
<dbReference type="PANTHER" id="PTHR12289">
    <property type="entry name" value="METAXIN RELATED"/>
    <property type="match status" value="1"/>
</dbReference>
<reference evidence="16" key="3">
    <citation type="submission" date="2025-09" db="UniProtKB">
        <authorList>
            <consortium name="Ensembl"/>
        </authorList>
    </citation>
    <scope>IDENTIFICATION</scope>
</reference>
<keyword evidence="6" id="KW-0007">Acetylation</keyword>
<feature type="domain" description="Mitochondrial outer membrane transport complex Sam37/metaxin N-terminal" evidence="14">
    <location>
        <begin position="261"/>
        <end position="381"/>
    </location>
</feature>
<evidence type="ECO:0000256" key="3">
    <source>
        <dbReference type="ARBA" id="ARBA00022448"/>
    </source>
</evidence>
<keyword evidence="13" id="KW-1133">Transmembrane helix</keyword>
<evidence type="ECO:0000256" key="10">
    <source>
        <dbReference type="ARBA" id="ARBA00063864"/>
    </source>
</evidence>
<dbReference type="Pfam" id="PF17171">
    <property type="entry name" value="GST_C_6"/>
    <property type="match status" value="1"/>
</dbReference>
<evidence type="ECO:0000256" key="4">
    <source>
        <dbReference type="ARBA" id="ARBA00022787"/>
    </source>
</evidence>
<protein>
    <recommendedName>
        <fullName evidence="11">Metaxin-2</fullName>
    </recommendedName>
    <alternativeName>
        <fullName evidence="12">Mitochondrial outer membrane import complex protein 2</fullName>
    </alternativeName>
</protein>
<evidence type="ECO:0000313" key="17">
    <source>
        <dbReference type="Proteomes" id="UP000028761"/>
    </source>
</evidence>
<comment type="similarity">
    <text evidence="2">Belongs to the metaxin family.</text>
</comment>
<dbReference type="GeneTree" id="ENSGT00950000182919"/>
<dbReference type="Bgee" id="ENSPANG00000013333">
    <property type="expression patterns" value="Expressed in Ammon's horn and 65 other cell types or tissues"/>
</dbReference>
<keyword evidence="5" id="KW-0653">Protein transport</keyword>
<keyword evidence="3" id="KW-0813">Transport</keyword>
<dbReference type="GO" id="GO:0015031">
    <property type="term" value="P:protein transport"/>
    <property type="evidence" value="ECO:0007669"/>
    <property type="project" value="UniProtKB-KW"/>
</dbReference>
<sequence>MYTCVYMYMCAYMYICVYMYISLCRYMYISAYYPVGVYKCYLLTKLWLTESTLKNLPDPPASPLGGRLVGYFASLCEDPTQSLELAGRSSQRLRPVGRRGGGAGGSARVSFRLRRKFLAGPGGNLRGVAVAAAAAAVGFAGLNLGGAKLVNCQELPGLRWRTLRPVGGRHTGAGPPSRHVSSGGSLRLPDCRWSFSLVAQAGVQWRDLSSLQPPSPRFKRFSCLSASQVAGITAAEPWPENATLYQQLKGEQILLSDNAASLAVQAFLQMCNLPIKVVCRANAEYMSPSGKVPFIHVGNQVVSELGPIVQFVKAKGHSLSDGLGEVQKAEMKAYMELVNNMLLTAELYLQWCDEATVGEITHARYGSPYPWPLNHILAYQKQWEVKRKMKAIGWGKKTLDQVLEDVDQCCQALSQRLGTQPYFFNKQPTELDALVFGHLYTILTTQLTNDELSEKVKNYSNLLAFCRRIEQHYFEDRGKGRLS</sequence>
<dbReference type="SUPFAM" id="SSF47616">
    <property type="entry name" value="GST C-terminal domain-like"/>
    <property type="match status" value="1"/>
</dbReference>
<comment type="function">
    <text evidence="9">Involved in transport of proteins into the mitochondrion.</text>
</comment>
<dbReference type="Pfam" id="PF10568">
    <property type="entry name" value="Tom37"/>
    <property type="match status" value="1"/>
</dbReference>
<keyword evidence="8 13" id="KW-0472">Membrane</keyword>
<feature type="transmembrane region" description="Helical" evidence="13">
    <location>
        <begin position="6"/>
        <end position="23"/>
    </location>
</feature>
<keyword evidence="4" id="KW-1000">Mitochondrion outer membrane</keyword>
<dbReference type="InterPro" id="IPR019564">
    <property type="entry name" value="Sam37/metaxin_N"/>
</dbReference>
<evidence type="ECO:0000256" key="7">
    <source>
        <dbReference type="ARBA" id="ARBA00023128"/>
    </source>
</evidence>
<keyword evidence="13" id="KW-0812">Transmembrane</keyword>
<evidence type="ECO:0000256" key="2">
    <source>
        <dbReference type="ARBA" id="ARBA00009170"/>
    </source>
</evidence>
<dbReference type="SFLD" id="SFLDG01180">
    <property type="entry name" value="SUF1"/>
    <property type="match status" value="1"/>
</dbReference>
<feature type="domain" description="Metaxin glutathione S-transferase" evidence="15">
    <location>
        <begin position="407"/>
        <end position="469"/>
    </location>
</feature>
<evidence type="ECO:0000256" key="8">
    <source>
        <dbReference type="ARBA" id="ARBA00023136"/>
    </source>
</evidence>
<evidence type="ECO:0000313" key="16">
    <source>
        <dbReference type="Ensembl" id="ENSPANP00000027626.2"/>
    </source>
</evidence>
<evidence type="ECO:0000256" key="1">
    <source>
        <dbReference type="ARBA" id="ARBA00004294"/>
    </source>
</evidence>
<dbReference type="ExpressionAtlas" id="A0A2I3LVZ2">
    <property type="expression patterns" value="baseline"/>
</dbReference>
<comment type="subunit">
    <text evidence="10">Interacts with MTX1/metaxin-1. Associates with the mitochondrial contact site and cristae organizing system (MICOS) complex, composed of at least MICOS10/MIC10, CHCHD3/MIC19, CHCHD6/MIC25, APOOL/MIC27, IMMT/MIC60, APOO/MIC23/MIC26 and QIL1/MIC13. This complex was also known under the names MINOS or MitOS complex. The MICOS complex associates with mitochondrial outer membrane proteins SAMM50, MTX1 and MTX2 (together described as components of the mitochondrial outer membrane sorting assembly machinery (SAM) complex) and DNAJC11, mitochondrial inner membrane protein TMEM11 and with HSPA9. The MICOS and SAM complexes together with DNAJC11 are part of a large protein complex spanning both membranes termed the mitochondrial intermembrane space bridging (MIB) complex.</text>
</comment>
<dbReference type="PANTHER" id="PTHR12289:SF38">
    <property type="entry name" value="METAXIN-2"/>
    <property type="match status" value="1"/>
</dbReference>
<evidence type="ECO:0000259" key="14">
    <source>
        <dbReference type="Pfam" id="PF10568"/>
    </source>
</evidence>
<evidence type="ECO:0000256" key="9">
    <source>
        <dbReference type="ARBA" id="ARBA00058396"/>
    </source>
</evidence>
<gene>
    <name evidence="16" type="primary">MTX2</name>
</gene>
<keyword evidence="17" id="KW-1185">Reference proteome</keyword>
<dbReference type="InterPro" id="IPR050931">
    <property type="entry name" value="Mito_Protein_Transport_Metaxin"/>
</dbReference>
<dbReference type="Ensembl" id="ENSPANT00000054861.2">
    <property type="protein sequence ID" value="ENSPANP00000027626.2"/>
    <property type="gene ID" value="ENSPANG00000013333.3"/>
</dbReference>
<dbReference type="Gene3D" id="1.20.1050.10">
    <property type="match status" value="1"/>
</dbReference>
<evidence type="ECO:0000256" key="13">
    <source>
        <dbReference type="SAM" id="Phobius"/>
    </source>
</evidence>
<dbReference type="AlphaFoldDB" id="A0A2I3LVZ2"/>
<dbReference type="SFLD" id="SFLDS00019">
    <property type="entry name" value="Glutathione_Transferase_(cytos"/>
    <property type="match status" value="1"/>
</dbReference>
<evidence type="ECO:0000256" key="11">
    <source>
        <dbReference type="ARBA" id="ARBA00072180"/>
    </source>
</evidence>
<evidence type="ECO:0000256" key="12">
    <source>
        <dbReference type="ARBA" id="ARBA00076977"/>
    </source>
</evidence>